<dbReference type="GO" id="GO:0015031">
    <property type="term" value="P:protein transport"/>
    <property type="evidence" value="ECO:0007669"/>
    <property type="project" value="UniProtKB-KW"/>
</dbReference>
<organism evidence="14 15">
    <name type="scientific">Sphingobium fluviale</name>
    <dbReference type="NCBI Taxonomy" id="2506423"/>
    <lineage>
        <taxon>Bacteria</taxon>
        <taxon>Pseudomonadati</taxon>
        <taxon>Pseudomonadota</taxon>
        <taxon>Alphaproteobacteria</taxon>
        <taxon>Sphingomonadales</taxon>
        <taxon>Sphingomonadaceae</taxon>
        <taxon>Sphingobium</taxon>
    </lineage>
</organism>
<evidence type="ECO:0000256" key="12">
    <source>
        <dbReference type="ARBA" id="ARBA00023136"/>
    </source>
</evidence>
<keyword evidence="15" id="KW-1185">Reference proteome</keyword>
<comment type="caution">
    <text evidence="14">The sequence shown here is derived from an EMBL/GenBank/DDBJ whole genome shotgun (WGS) entry which is preliminary data.</text>
</comment>
<dbReference type="PANTHER" id="PTHR33909">
    <property type="entry name" value="SEC TRANSLOCON ACCESSORY COMPLEX SUBUNIT YAJC"/>
    <property type="match status" value="1"/>
</dbReference>
<evidence type="ECO:0000256" key="1">
    <source>
        <dbReference type="ARBA" id="ARBA00002061"/>
    </source>
</evidence>
<comment type="subunit">
    <text evidence="4">Part of the SecDF-YidC-YajC translocase complex. The SecDF-YidC-YajC translocase forms a supercomplex with SecYEG, called the holo-translocon (HTL).</text>
</comment>
<evidence type="ECO:0000256" key="6">
    <source>
        <dbReference type="ARBA" id="ARBA00022448"/>
    </source>
</evidence>
<keyword evidence="11" id="KW-0811">Translocation</keyword>
<protein>
    <recommendedName>
        <fullName evidence="5">Sec translocon accessory complex subunit YajC</fullName>
    </recommendedName>
</protein>
<dbReference type="GO" id="GO:0005886">
    <property type="term" value="C:plasma membrane"/>
    <property type="evidence" value="ECO:0007669"/>
    <property type="project" value="UniProtKB-SubCell"/>
</dbReference>
<dbReference type="RefSeq" id="WP_129404347.1">
    <property type="nucleotide sequence ID" value="NZ_SBKP01000008.1"/>
</dbReference>
<comment type="function">
    <text evidence="1">The SecYEG-SecDF-YajC-YidC holo-translocon (HTL) protein secretase/insertase is a supercomplex required for protein secretion, insertion of proteins into membranes, and assembly of membrane protein complexes. While the SecYEG complex is essential for assembly of a number of proteins and complexes, the SecDF-YajC-YidC subcomplex facilitates these functions.</text>
</comment>
<name>A0A4Q1KH77_9SPHN</name>
<dbReference type="InterPro" id="IPR003849">
    <property type="entry name" value="Preprotein_translocase_YajC"/>
</dbReference>
<dbReference type="PRINTS" id="PR01853">
    <property type="entry name" value="YAJCTRNLCASE"/>
</dbReference>
<keyword evidence="6" id="KW-0813">Transport</keyword>
<dbReference type="NCBIfam" id="TIGR00739">
    <property type="entry name" value="yajC"/>
    <property type="match status" value="1"/>
</dbReference>
<dbReference type="PANTHER" id="PTHR33909:SF1">
    <property type="entry name" value="SEC TRANSLOCON ACCESSORY COMPLEX SUBUNIT YAJC"/>
    <property type="match status" value="1"/>
</dbReference>
<keyword evidence="8 13" id="KW-0812">Transmembrane</keyword>
<comment type="similarity">
    <text evidence="3">Belongs to the YajC family.</text>
</comment>
<keyword evidence="9" id="KW-0653">Protein transport</keyword>
<proteinExistence type="inferred from homology"/>
<evidence type="ECO:0000256" key="13">
    <source>
        <dbReference type="SAM" id="Phobius"/>
    </source>
</evidence>
<evidence type="ECO:0000313" key="14">
    <source>
        <dbReference type="EMBL" id="RXR28600.1"/>
    </source>
</evidence>
<dbReference type="Proteomes" id="UP000290958">
    <property type="component" value="Unassembled WGS sequence"/>
</dbReference>
<sequence>MLISPAYAQTAGAAGTGGSAAFMIQILQLLLIFVVFYFLIIRPQNKRMKDHKAKIDAVKKGDQVVTGGGLIGKVVKVEDSVVEVELAQGVKVRALKSTLTDIVDPTAKPAND</sequence>
<keyword evidence="12 13" id="KW-0472">Membrane</keyword>
<evidence type="ECO:0000256" key="3">
    <source>
        <dbReference type="ARBA" id="ARBA00006742"/>
    </source>
</evidence>
<evidence type="ECO:0000256" key="2">
    <source>
        <dbReference type="ARBA" id="ARBA00004162"/>
    </source>
</evidence>
<dbReference type="AlphaFoldDB" id="A0A4Q1KH77"/>
<evidence type="ECO:0000256" key="8">
    <source>
        <dbReference type="ARBA" id="ARBA00022692"/>
    </source>
</evidence>
<dbReference type="OrthoDB" id="9811406at2"/>
<dbReference type="Pfam" id="PF02699">
    <property type="entry name" value="YajC"/>
    <property type="match status" value="1"/>
</dbReference>
<evidence type="ECO:0000256" key="10">
    <source>
        <dbReference type="ARBA" id="ARBA00022989"/>
    </source>
</evidence>
<dbReference type="SMART" id="SM01323">
    <property type="entry name" value="YajC"/>
    <property type="match status" value="1"/>
</dbReference>
<accession>A0A4Q1KH77</accession>
<evidence type="ECO:0000256" key="11">
    <source>
        <dbReference type="ARBA" id="ARBA00023010"/>
    </source>
</evidence>
<dbReference type="EMBL" id="SBKP01000008">
    <property type="protein sequence ID" value="RXR28600.1"/>
    <property type="molecule type" value="Genomic_DNA"/>
</dbReference>
<evidence type="ECO:0000256" key="7">
    <source>
        <dbReference type="ARBA" id="ARBA00022475"/>
    </source>
</evidence>
<keyword evidence="10 13" id="KW-1133">Transmembrane helix</keyword>
<gene>
    <name evidence="14" type="primary">yajC</name>
    <name evidence="14" type="ORF">EQG66_09490</name>
</gene>
<evidence type="ECO:0000256" key="9">
    <source>
        <dbReference type="ARBA" id="ARBA00022927"/>
    </source>
</evidence>
<evidence type="ECO:0000256" key="4">
    <source>
        <dbReference type="ARBA" id="ARBA00011718"/>
    </source>
</evidence>
<comment type="subcellular location">
    <subcellularLocation>
        <location evidence="2">Cell membrane</location>
        <topology evidence="2">Single-pass membrane protein</topology>
    </subcellularLocation>
</comment>
<reference evidence="15" key="1">
    <citation type="submission" date="2019-01" db="EMBL/GenBank/DDBJ databases">
        <title>Cytophagaceae bacterium strain CAR-16.</title>
        <authorList>
            <person name="Chen W.-M."/>
        </authorList>
    </citation>
    <scope>NUCLEOTIDE SEQUENCE [LARGE SCALE GENOMIC DNA]</scope>
    <source>
        <strain evidence="15">CHR27</strain>
    </source>
</reference>
<evidence type="ECO:0000256" key="5">
    <source>
        <dbReference type="ARBA" id="ARBA00014962"/>
    </source>
</evidence>
<keyword evidence="7" id="KW-1003">Cell membrane</keyword>
<evidence type="ECO:0000313" key="15">
    <source>
        <dbReference type="Proteomes" id="UP000290958"/>
    </source>
</evidence>
<feature type="transmembrane region" description="Helical" evidence="13">
    <location>
        <begin position="20"/>
        <end position="40"/>
    </location>
</feature>